<accession>E0WFL0</accession>
<protein>
    <submittedName>
        <fullName evidence="2">Partitioning binding protein</fullName>
    </submittedName>
</protein>
<proteinExistence type="predicted"/>
<feature type="compositionally biased region" description="Polar residues" evidence="1">
    <location>
        <begin position="73"/>
        <end position="88"/>
    </location>
</feature>
<dbReference type="EMBL" id="FN821996">
    <property type="protein sequence ID" value="CBL93707.1"/>
    <property type="molecule type" value="Genomic_DNA"/>
</dbReference>
<dbReference type="PANTHER" id="PTHR13696:SF96">
    <property type="entry name" value="COBQ_COBB_MIND_PARA NUCLEOTIDE BINDING DOMAIN-CONTAINING PROTEIN"/>
    <property type="match status" value="1"/>
</dbReference>
<organism evidence="2">
    <name type="scientific">Streptomyces sp. L-49973</name>
    <dbReference type="NCBI Taxonomy" id="762837"/>
    <lineage>
        <taxon>Bacteria</taxon>
        <taxon>Bacillati</taxon>
        <taxon>Actinomycetota</taxon>
        <taxon>Actinomycetes</taxon>
        <taxon>Kitasatosporales</taxon>
        <taxon>Streptomycetaceae</taxon>
        <taxon>Streptomyces</taxon>
    </lineage>
</organism>
<feature type="region of interest" description="Disordered" evidence="1">
    <location>
        <begin position="1"/>
        <end position="96"/>
    </location>
</feature>
<evidence type="ECO:0000313" key="2">
    <source>
        <dbReference type="EMBL" id="CBL93707.1"/>
    </source>
</evidence>
<dbReference type="InterPro" id="IPR027417">
    <property type="entry name" value="P-loop_NTPase"/>
</dbReference>
<dbReference type="PANTHER" id="PTHR13696">
    <property type="entry name" value="P-LOOP CONTAINING NUCLEOSIDE TRIPHOSPHATE HYDROLASE"/>
    <property type="match status" value="1"/>
</dbReference>
<dbReference type="SUPFAM" id="SSF52540">
    <property type="entry name" value="P-loop containing nucleoside triphosphate hydrolases"/>
    <property type="match status" value="1"/>
</dbReference>
<dbReference type="AlphaFoldDB" id="E0WFL0"/>
<reference evidence="2" key="1">
    <citation type="journal article" date="2010" name="J. Biol. Chem.">
        <title>Insights into an Unusual Nonribosomal Peptide Synthetase Biosynthesis IDENTIFICATION AND CHARACTERIZATION OF THE GE81112 BIOSYNTHETIC GENE CLUSTER.</title>
        <authorList>
            <person name="Binz T.M."/>
            <person name="Maffioli S.I."/>
            <person name="Sosio M."/>
            <person name="Donadio S."/>
            <person name="Mueller R."/>
        </authorList>
    </citation>
    <scope>NUCLEOTIDE SEQUENCE</scope>
    <source>
        <strain evidence="2">L-49973</strain>
    </source>
</reference>
<feature type="compositionally biased region" description="Low complexity" evidence="1">
    <location>
        <begin position="14"/>
        <end position="23"/>
    </location>
</feature>
<evidence type="ECO:0000256" key="1">
    <source>
        <dbReference type="SAM" id="MobiDB-lite"/>
    </source>
</evidence>
<dbReference type="InterPro" id="IPR050678">
    <property type="entry name" value="DNA_Partitioning_ATPase"/>
</dbReference>
<reference evidence="2" key="2">
    <citation type="submission" date="2010-04" db="EMBL/GenBank/DDBJ databases">
        <authorList>
            <person name="Binz T."/>
        </authorList>
    </citation>
    <scope>NUCLEOTIDE SEQUENCE</scope>
    <source>
        <strain evidence="2">L-49973</strain>
    </source>
</reference>
<name>E0WFL0_9ACTN</name>
<dbReference type="Gene3D" id="3.40.50.300">
    <property type="entry name" value="P-loop containing nucleotide triphosphate hydrolases"/>
    <property type="match status" value="1"/>
</dbReference>
<dbReference type="CDD" id="cd02042">
    <property type="entry name" value="ParAB_family"/>
    <property type="match status" value="1"/>
</dbReference>
<feature type="region of interest" description="Disordered" evidence="1">
    <location>
        <begin position="273"/>
        <end position="296"/>
    </location>
</feature>
<sequence>MQLLRRHRLPAPAPSGHPHAAQAPPRPGPHAKETVMSAPARVPGRAQQTAGPMAGHPGYGVARGPPSPALSRHPTSACSPTHASQRTFPDSGDQAHVSKNTRTKTLAAATANAWDAFVIVIGMLKGGTGKTTSAWFIALYYAVVLDLPTLLLDADATSQSAYDWFKVAQAAGFEIPANLVIERYPFDDIAEYIRAKRAEFGAIVVDAGGGSARIFHEAVTEANLLLVPVAPTKIERRKLVATFDEAERAAARNPHDVTAHVVMVKADDRTSLPSRAKEQLLEPEKGEGIGPDRDEPFPLAETTIHSWVHYMEAFGEVPTELSEYANLVKELTEA</sequence>